<keyword evidence="2" id="KW-0547">Nucleotide-binding</keyword>
<keyword evidence="2" id="KW-0067">ATP-binding</keyword>
<evidence type="ECO:0000313" key="3">
    <source>
        <dbReference type="Proteomes" id="UP000033736"/>
    </source>
</evidence>
<keyword evidence="1" id="KW-1133">Transmembrane helix</keyword>
<dbReference type="Proteomes" id="UP000033736">
    <property type="component" value="Unassembled WGS sequence"/>
</dbReference>
<keyword evidence="1" id="KW-0812">Transmembrane</keyword>
<protein>
    <submittedName>
        <fullName evidence="2">Putative aBC transporter ATP-binding protein</fullName>
    </submittedName>
</protein>
<name>A0A0F3RHQ0_9RICK</name>
<reference evidence="2 3" key="1">
    <citation type="submission" date="2015-01" db="EMBL/GenBank/DDBJ databases">
        <title>Genome Sequencing of Rickettsiales /home/snadendla/prok_pipe/test/illegal_ec_num.txt.</title>
        <authorList>
            <person name="Daugherty S.C."/>
            <person name="Su Q."/>
            <person name="Abolude K."/>
            <person name="Beier-Sexton M."/>
            <person name="Carlyon J.A."/>
            <person name="Carter R."/>
            <person name="Day N.P."/>
            <person name="Dumler S.J."/>
            <person name="Dyachenko V."/>
            <person name="Godinez A."/>
            <person name="Kurtti T.J."/>
            <person name="Lichay M."/>
            <person name="Mullins K.E."/>
            <person name="Ott S."/>
            <person name="Pappas-Brown V."/>
            <person name="Paris D.H."/>
            <person name="Patel P."/>
            <person name="Richards A.L."/>
            <person name="Sadzewicz L."/>
            <person name="Sears K."/>
            <person name="Seidman D."/>
            <person name="Sengamalay N."/>
            <person name="Stenos J."/>
            <person name="Tallon L.J."/>
            <person name="Vincent G."/>
            <person name="Fraser C.M."/>
            <person name="Munderloh U."/>
            <person name="Dunning-Hotopp J.C."/>
        </authorList>
    </citation>
    <scope>NUCLEOTIDE SEQUENCE [LARGE SCALE GENOMIC DNA]</scope>
    <source>
        <strain evidence="2 3">T170-B</strain>
    </source>
</reference>
<evidence type="ECO:0000313" key="2">
    <source>
        <dbReference type="EMBL" id="KJW05531.1"/>
    </source>
</evidence>
<keyword evidence="1" id="KW-0472">Membrane</keyword>
<evidence type="ECO:0000256" key="1">
    <source>
        <dbReference type="SAM" id="Phobius"/>
    </source>
</evidence>
<gene>
    <name evidence="2" type="ORF">RAT170B_0351</name>
</gene>
<feature type="transmembrane region" description="Helical" evidence="1">
    <location>
        <begin position="20"/>
        <end position="40"/>
    </location>
</feature>
<dbReference type="EMBL" id="LAOQ01000001">
    <property type="protein sequence ID" value="KJW05531.1"/>
    <property type="molecule type" value="Genomic_DNA"/>
</dbReference>
<proteinExistence type="predicted"/>
<keyword evidence="3" id="KW-1185">Reference proteome</keyword>
<dbReference type="AlphaFoldDB" id="A0A0F3RHQ0"/>
<comment type="caution">
    <text evidence="2">The sequence shown here is derived from an EMBL/GenBank/DDBJ whole genome shotgun (WGS) entry which is preliminary data.</text>
</comment>
<dbReference type="GO" id="GO:0005524">
    <property type="term" value="F:ATP binding"/>
    <property type="evidence" value="ECO:0007669"/>
    <property type="project" value="UniProtKB-KW"/>
</dbReference>
<organism evidence="2 3">
    <name type="scientific">Rickettsia argasii T170-B</name>
    <dbReference type="NCBI Taxonomy" id="1268837"/>
    <lineage>
        <taxon>Bacteria</taxon>
        <taxon>Pseudomonadati</taxon>
        <taxon>Pseudomonadota</taxon>
        <taxon>Alphaproteobacteria</taxon>
        <taxon>Rickettsiales</taxon>
        <taxon>Rickettsiaceae</taxon>
        <taxon>Rickettsieae</taxon>
        <taxon>Rickettsia</taxon>
        <taxon>spotted fever group</taxon>
    </lineage>
</organism>
<sequence length="65" mass="7658">MNKISADQGSYEWGYESQIAYFAKTIMSYLMKILVLLIGLKGNLKKKWKIQLAIRSDKYYFVVMK</sequence>
<accession>A0A0F3RHQ0</accession>